<dbReference type="GO" id="GO:0005829">
    <property type="term" value="C:cytosol"/>
    <property type="evidence" value="ECO:0007669"/>
    <property type="project" value="TreeGrafter"/>
</dbReference>
<dbReference type="SMART" id="SM00342">
    <property type="entry name" value="HTH_ARAC"/>
    <property type="match status" value="1"/>
</dbReference>
<evidence type="ECO:0000256" key="4">
    <source>
        <dbReference type="SAM" id="MobiDB-lite"/>
    </source>
</evidence>
<dbReference type="InterPro" id="IPR018060">
    <property type="entry name" value="HTH_AraC"/>
</dbReference>
<dbReference type="InterPro" id="IPR009057">
    <property type="entry name" value="Homeodomain-like_sf"/>
</dbReference>
<evidence type="ECO:0000256" key="1">
    <source>
        <dbReference type="ARBA" id="ARBA00023015"/>
    </source>
</evidence>
<reference evidence="6 7" key="1">
    <citation type="submission" date="2018-09" db="EMBL/GenBank/DDBJ databases">
        <authorList>
            <person name="Zhu H."/>
        </authorList>
    </citation>
    <scope>NUCLEOTIDE SEQUENCE [LARGE SCALE GENOMIC DNA]</scope>
    <source>
        <strain evidence="6 7">K2W22B-5</strain>
    </source>
</reference>
<dbReference type="InterPro" id="IPR054015">
    <property type="entry name" value="ExsA-like_N"/>
</dbReference>
<dbReference type="Pfam" id="PF12833">
    <property type="entry name" value="HTH_18"/>
    <property type="match status" value="1"/>
</dbReference>
<sequence length="294" mass="31862">MIDDPIAKLSRFAARDNRPGGDGLPTVPILGAFIARDRERIADLEVGATGLIILLDGRKEISDPDGSHHYRKGDALLLPAGWRGAVVNEPDPDSGLYRSLILMFPADMVRRLLRAHANAALGDGRRARDYRVTLTPSLTDAVLHAADGLSSGSPVSPQIAEHRCMEVLLALLETGVWWLGPVAPTGIADAVRALVRTQPDQPWTADSVARALNLSSATLRRRLAEEDSSVRRIMTGERVAHAQTLLEVEGRSVQETADACGYASRSHFARRIKDATGSNPSELRTDGRFRKNSG</sequence>
<dbReference type="PANTHER" id="PTHR47894">
    <property type="entry name" value="HTH-TYPE TRANSCRIPTIONAL REGULATOR GADX"/>
    <property type="match status" value="1"/>
</dbReference>
<evidence type="ECO:0000256" key="3">
    <source>
        <dbReference type="ARBA" id="ARBA00023163"/>
    </source>
</evidence>
<dbReference type="OrthoDB" id="7565195at2"/>
<dbReference type="EMBL" id="QYUL01000001">
    <property type="protein sequence ID" value="RJF83760.1"/>
    <property type="molecule type" value="Genomic_DNA"/>
</dbReference>
<dbReference type="PROSITE" id="PS01124">
    <property type="entry name" value="HTH_ARAC_FAMILY_2"/>
    <property type="match status" value="1"/>
</dbReference>
<gene>
    <name evidence="6" type="ORF">D3877_03745</name>
</gene>
<dbReference type="InterPro" id="IPR018062">
    <property type="entry name" value="HTH_AraC-typ_CS"/>
</dbReference>
<dbReference type="Gene3D" id="1.10.10.60">
    <property type="entry name" value="Homeodomain-like"/>
    <property type="match status" value="1"/>
</dbReference>
<dbReference type="AlphaFoldDB" id="A0A418W168"/>
<proteinExistence type="predicted"/>
<protein>
    <submittedName>
        <fullName evidence="6">AraC family transcriptional regulator</fullName>
    </submittedName>
</protein>
<name>A0A418W168_9PROT</name>
<dbReference type="SUPFAM" id="SSF46689">
    <property type="entry name" value="Homeodomain-like"/>
    <property type="match status" value="1"/>
</dbReference>
<dbReference type="GO" id="GO:0003700">
    <property type="term" value="F:DNA-binding transcription factor activity"/>
    <property type="evidence" value="ECO:0007669"/>
    <property type="project" value="InterPro"/>
</dbReference>
<feature type="region of interest" description="Disordered" evidence="4">
    <location>
        <begin position="274"/>
        <end position="294"/>
    </location>
</feature>
<evidence type="ECO:0000313" key="7">
    <source>
        <dbReference type="Proteomes" id="UP000283458"/>
    </source>
</evidence>
<dbReference type="InterPro" id="IPR011051">
    <property type="entry name" value="RmlC_Cupin_sf"/>
</dbReference>
<keyword evidence="7" id="KW-1185">Reference proteome</keyword>
<evidence type="ECO:0000256" key="2">
    <source>
        <dbReference type="ARBA" id="ARBA00023125"/>
    </source>
</evidence>
<dbReference type="PANTHER" id="PTHR47894:SF4">
    <property type="entry name" value="HTH-TYPE TRANSCRIPTIONAL REGULATOR GADX"/>
    <property type="match status" value="1"/>
</dbReference>
<dbReference type="Pfam" id="PF22200">
    <property type="entry name" value="ExsA_N"/>
    <property type="match status" value="1"/>
</dbReference>
<feature type="compositionally biased region" description="Basic and acidic residues" evidence="4">
    <location>
        <begin position="283"/>
        <end position="294"/>
    </location>
</feature>
<dbReference type="RefSeq" id="WP_119829400.1">
    <property type="nucleotide sequence ID" value="NZ_QYUL01000001.1"/>
</dbReference>
<dbReference type="PROSITE" id="PS00041">
    <property type="entry name" value="HTH_ARAC_FAMILY_1"/>
    <property type="match status" value="1"/>
</dbReference>
<dbReference type="GO" id="GO:0000976">
    <property type="term" value="F:transcription cis-regulatory region binding"/>
    <property type="evidence" value="ECO:0007669"/>
    <property type="project" value="TreeGrafter"/>
</dbReference>
<dbReference type="SUPFAM" id="SSF51182">
    <property type="entry name" value="RmlC-like cupins"/>
    <property type="match status" value="1"/>
</dbReference>
<accession>A0A418W168</accession>
<feature type="domain" description="HTH araC/xylS-type" evidence="5">
    <location>
        <begin position="189"/>
        <end position="286"/>
    </location>
</feature>
<comment type="caution">
    <text evidence="6">The sequence shown here is derived from an EMBL/GenBank/DDBJ whole genome shotgun (WGS) entry which is preliminary data.</text>
</comment>
<evidence type="ECO:0000259" key="5">
    <source>
        <dbReference type="PROSITE" id="PS01124"/>
    </source>
</evidence>
<evidence type="ECO:0000313" key="6">
    <source>
        <dbReference type="EMBL" id="RJF83760.1"/>
    </source>
</evidence>
<keyword evidence="3" id="KW-0804">Transcription</keyword>
<keyword evidence="1" id="KW-0805">Transcription regulation</keyword>
<keyword evidence="2" id="KW-0238">DNA-binding</keyword>
<organism evidence="6 7">
    <name type="scientific">Azospirillum cavernae</name>
    <dbReference type="NCBI Taxonomy" id="2320860"/>
    <lineage>
        <taxon>Bacteria</taxon>
        <taxon>Pseudomonadati</taxon>
        <taxon>Pseudomonadota</taxon>
        <taxon>Alphaproteobacteria</taxon>
        <taxon>Rhodospirillales</taxon>
        <taxon>Azospirillaceae</taxon>
        <taxon>Azospirillum</taxon>
    </lineage>
</organism>
<dbReference type="Proteomes" id="UP000283458">
    <property type="component" value="Unassembled WGS sequence"/>
</dbReference>